<feature type="transmembrane region" description="Helical" evidence="11">
    <location>
        <begin position="191"/>
        <end position="213"/>
    </location>
</feature>
<dbReference type="Pfam" id="PF00015">
    <property type="entry name" value="MCPsignal"/>
    <property type="match status" value="1"/>
</dbReference>
<dbReference type="Gene3D" id="3.30.450.20">
    <property type="entry name" value="PAS domain"/>
    <property type="match status" value="1"/>
</dbReference>
<keyword evidence="5 11" id="KW-0472">Membrane</keyword>
<dbReference type="EMBL" id="PIQH01000001">
    <property type="protein sequence ID" value="RUO81556.1"/>
    <property type="molecule type" value="Genomic_DNA"/>
</dbReference>
<evidence type="ECO:0000256" key="4">
    <source>
        <dbReference type="ARBA" id="ARBA00022989"/>
    </source>
</evidence>
<dbReference type="PANTHER" id="PTHR32089">
    <property type="entry name" value="METHYL-ACCEPTING CHEMOTAXIS PROTEIN MCPB"/>
    <property type="match status" value="1"/>
</dbReference>
<evidence type="ECO:0000256" key="8">
    <source>
        <dbReference type="PROSITE-ProRule" id="PRU00284"/>
    </source>
</evidence>
<dbReference type="GO" id="GO:0005886">
    <property type="term" value="C:plasma membrane"/>
    <property type="evidence" value="ECO:0007669"/>
    <property type="project" value="UniProtKB-SubCell"/>
</dbReference>
<dbReference type="SMART" id="SM00283">
    <property type="entry name" value="MA"/>
    <property type="match status" value="1"/>
</dbReference>
<evidence type="ECO:0000313" key="15">
    <source>
        <dbReference type="Proteomes" id="UP000287996"/>
    </source>
</evidence>
<evidence type="ECO:0000256" key="7">
    <source>
        <dbReference type="ARBA" id="ARBA00029447"/>
    </source>
</evidence>
<feature type="region of interest" description="Disordered" evidence="10">
    <location>
        <begin position="316"/>
        <end position="338"/>
    </location>
</feature>
<feature type="domain" description="Methyl-accepting transducer" evidence="12">
    <location>
        <begin position="273"/>
        <end position="509"/>
    </location>
</feature>
<dbReference type="SMART" id="SM00304">
    <property type="entry name" value="HAMP"/>
    <property type="match status" value="1"/>
</dbReference>
<dbReference type="GO" id="GO:0004888">
    <property type="term" value="F:transmembrane signaling receptor activity"/>
    <property type="evidence" value="ECO:0007669"/>
    <property type="project" value="InterPro"/>
</dbReference>
<keyword evidence="9" id="KW-0175">Coiled coil</keyword>
<name>A0A432ZUY3_9GAMM</name>
<organism evidence="14 15">
    <name type="scientific">Idiomarina tyrosinivorans</name>
    <dbReference type="NCBI Taxonomy" id="1445662"/>
    <lineage>
        <taxon>Bacteria</taxon>
        <taxon>Pseudomonadati</taxon>
        <taxon>Pseudomonadota</taxon>
        <taxon>Gammaproteobacteria</taxon>
        <taxon>Alteromonadales</taxon>
        <taxon>Idiomarinaceae</taxon>
        <taxon>Idiomarina</taxon>
    </lineage>
</organism>
<dbReference type="OrthoDB" id="2489132at2"/>
<dbReference type="PROSITE" id="PS50885">
    <property type="entry name" value="HAMP"/>
    <property type="match status" value="1"/>
</dbReference>
<keyword evidence="2" id="KW-1003">Cell membrane</keyword>
<evidence type="ECO:0000256" key="9">
    <source>
        <dbReference type="SAM" id="Coils"/>
    </source>
</evidence>
<keyword evidence="15" id="KW-1185">Reference proteome</keyword>
<dbReference type="Pfam" id="PF17200">
    <property type="entry name" value="sCache_2"/>
    <property type="match status" value="1"/>
</dbReference>
<dbReference type="GO" id="GO:0006935">
    <property type="term" value="P:chemotaxis"/>
    <property type="evidence" value="ECO:0007669"/>
    <property type="project" value="InterPro"/>
</dbReference>
<evidence type="ECO:0000313" key="14">
    <source>
        <dbReference type="EMBL" id="RUO81556.1"/>
    </source>
</evidence>
<evidence type="ECO:0000256" key="1">
    <source>
        <dbReference type="ARBA" id="ARBA00004651"/>
    </source>
</evidence>
<evidence type="ECO:0000256" key="5">
    <source>
        <dbReference type="ARBA" id="ARBA00023136"/>
    </source>
</evidence>
<dbReference type="InterPro" id="IPR033480">
    <property type="entry name" value="sCache_2"/>
</dbReference>
<dbReference type="InterPro" id="IPR003660">
    <property type="entry name" value="HAMP_dom"/>
</dbReference>
<keyword evidence="6 8" id="KW-0807">Transducer</keyword>
<comment type="similarity">
    <text evidence="7">Belongs to the methyl-accepting chemotaxis (MCP) protein family.</text>
</comment>
<gene>
    <name evidence="14" type="ORF">CWI84_00720</name>
</gene>
<keyword evidence="3 11" id="KW-0812">Transmembrane</keyword>
<dbReference type="AlphaFoldDB" id="A0A432ZUY3"/>
<dbReference type="FunFam" id="1.10.287.950:FF:000001">
    <property type="entry name" value="Methyl-accepting chemotaxis sensory transducer"/>
    <property type="match status" value="1"/>
</dbReference>
<dbReference type="SUPFAM" id="SSF58104">
    <property type="entry name" value="Methyl-accepting chemotaxis protein (MCP) signaling domain"/>
    <property type="match status" value="1"/>
</dbReference>
<dbReference type="PROSITE" id="PS50111">
    <property type="entry name" value="CHEMOTAXIS_TRANSDUC_2"/>
    <property type="match status" value="1"/>
</dbReference>
<dbReference type="Pfam" id="PF00672">
    <property type="entry name" value="HAMP"/>
    <property type="match status" value="1"/>
</dbReference>
<dbReference type="GO" id="GO:0007165">
    <property type="term" value="P:signal transduction"/>
    <property type="evidence" value="ECO:0007669"/>
    <property type="project" value="UniProtKB-KW"/>
</dbReference>
<keyword evidence="4 11" id="KW-1133">Transmembrane helix</keyword>
<evidence type="ECO:0000256" key="11">
    <source>
        <dbReference type="SAM" id="Phobius"/>
    </source>
</evidence>
<reference evidence="14 15" key="1">
    <citation type="journal article" date="2011" name="Front. Microbiol.">
        <title>Genomic signatures of strain selection and enhancement in Bacillus atrophaeus var. globigii, a historical biowarfare simulant.</title>
        <authorList>
            <person name="Gibbons H.S."/>
            <person name="Broomall S.M."/>
            <person name="McNew L.A."/>
            <person name="Daligault H."/>
            <person name="Chapman C."/>
            <person name="Bruce D."/>
            <person name="Karavis M."/>
            <person name="Krepps M."/>
            <person name="McGregor P.A."/>
            <person name="Hong C."/>
            <person name="Park K.H."/>
            <person name="Akmal A."/>
            <person name="Feldman A."/>
            <person name="Lin J.S."/>
            <person name="Chang W.E."/>
            <person name="Higgs B.W."/>
            <person name="Demirev P."/>
            <person name="Lindquist J."/>
            <person name="Liem A."/>
            <person name="Fochler E."/>
            <person name="Read T.D."/>
            <person name="Tapia R."/>
            <person name="Johnson S."/>
            <person name="Bishop-Lilly K.A."/>
            <person name="Detter C."/>
            <person name="Han C."/>
            <person name="Sozhamannan S."/>
            <person name="Rosenzweig C.N."/>
            <person name="Skowronski E.W."/>
        </authorList>
    </citation>
    <scope>NUCLEOTIDE SEQUENCE [LARGE SCALE GENOMIC DNA]</scope>
    <source>
        <strain evidence="14 15">CC-PW-9</strain>
    </source>
</reference>
<feature type="transmembrane region" description="Helical" evidence="11">
    <location>
        <begin position="12"/>
        <end position="35"/>
    </location>
</feature>
<dbReference type="PANTHER" id="PTHR32089:SF119">
    <property type="entry name" value="METHYL-ACCEPTING CHEMOTAXIS PROTEIN CTPL"/>
    <property type="match status" value="1"/>
</dbReference>
<sequence>MKLMSRLSVAQRLVSLLAIAAIGTVLMVAFMMFILRGLLVDEEQHKLDAVLAVAHGITAHYYQQQQAGELTESQAQDAAIARLNELRYEGNEYVFSLNRDGVLVQHPFSKKLVGTDVTGYKDPEGVQLFQLMLDRTRSADQATVEYVWQKGSDAGNLVPKISRVITFAPWNWVIGTGQYMDNISAMLWAQFWKLFGLAIVLSLPLLALFALIIRSITRPLGRIRTAMIAIAEGEGDLTRRLETHGNDEISAVAASFNQFVANIQRLIKSVQESALTEENVAKHLNSLAKSSQHKSQELTKQTDSVATAITELSSSAGEVADHARRAAESASTADEESGRSAIIVRDSVNRIEALTAQLQKAGAEARTLREGSEKIGTILSTIIAIAEQTNLLALNAAIEAARAGDAGRGFAVVADEVRTLATRTQHSTDEISTIVESIQSAIKGVNNIINDVEQRSEETNTEALKAEQAISRIQEAVANISTMNIQIATATDEQSRVTKDLNVNITDISELSNENSRSTADLAEVGRELTESSDNLSKLVGRFKA</sequence>
<evidence type="ECO:0000256" key="3">
    <source>
        <dbReference type="ARBA" id="ARBA00022692"/>
    </source>
</evidence>
<protein>
    <submittedName>
        <fullName evidence="14">Methyl-accepting chemotaxis protein</fullName>
    </submittedName>
</protein>
<dbReference type="Proteomes" id="UP000287996">
    <property type="component" value="Unassembled WGS sequence"/>
</dbReference>
<evidence type="ECO:0000259" key="12">
    <source>
        <dbReference type="PROSITE" id="PS50111"/>
    </source>
</evidence>
<accession>A0A432ZUY3</accession>
<proteinExistence type="inferred from homology"/>
<evidence type="ECO:0000259" key="13">
    <source>
        <dbReference type="PROSITE" id="PS50885"/>
    </source>
</evidence>
<dbReference type="InterPro" id="IPR004089">
    <property type="entry name" value="MCPsignal_dom"/>
</dbReference>
<dbReference type="CDD" id="cd06225">
    <property type="entry name" value="HAMP"/>
    <property type="match status" value="1"/>
</dbReference>
<evidence type="ECO:0000256" key="10">
    <source>
        <dbReference type="SAM" id="MobiDB-lite"/>
    </source>
</evidence>
<comment type="subcellular location">
    <subcellularLocation>
        <location evidence="1">Cell membrane</location>
        <topology evidence="1">Multi-pass membrane protein</topology>
    </subcellularLocation>
</comment>
<dbReference type="CDD" id="cd11386">
    <property type="entry name" value="MCP_signal"/>
    <property type="match status" value="1"/>
</dbReference>
<dbReference type="InterPro" id="IPR004090">
    <property type="entry name" value="Chemotax_Me-accpt_rcpt"/>
</dbReference>
<evidence type="ECO:0000256" key="6">
    <source>
        <dbReference type="ARBA" id="ARBA00023224"/>
    </source>
</evidence>
<comment type="caution">
    <text evidence="14">The sequence shown here is derived from an EMBL/GenBank/DDBJ whole genome shotgun (WGS) entry which is preliminary data.</text>
</comment>
<dbReference type="PRINTS" id="PR00260">
    <property type="entry name" value="CHEMTRNSDUCR"/>
</dbReference>
<feature type="domain" description="HAMP" evidence="13">
    <location>
        <begin position="214"/>
        <end position="268"/>
    </location>
</feature>
<dbReference type="SMART" id="SM01049">
    <property type="entry name" value="Cache_2"/>
    <property type="match status" value="1"/>
</dbReference>
<evidence type="ECO:0000256" key="2">
    <source>
        <dbReference type="ARBA" id="ARBA00022475"/>
    </source>
</evidence>
<dbReference type="Gene3D" id="1.10.287.950">
    <property type="entry name" value="Methyl-accepting chemotaxis protein"/>
    <property type="match status" value="1"/>
</dbReference>
<feature type="coiled-coil region" evidence="9">
    <location>
        <begin position="344"/>
        <end position="371"/>
    </location>
</feature>